<evidence type="ECO:0000256" key="1">
    <source>
        <dbReference type="ARBA" id="ARBA00022679"/>
    </source>
</evidence>
<dbReference type="GO" id="GO:0016020">
    <property type="term" value="C:membrane"/>
    <property type="evidence" value="ECO:0007669"/>
    <property type="project" value="InterPro"/>
</dbReference>
<dbReference type="SMART" id="SM00387">
    <property type="entry name" value="HATPase_c"/>
    <property type="match status" value="1"/>
</dbReference>
<feature type="domain" description="Histidine kinase" evidence="5">
    <location>
        <begin position="456"/>
        <end position="545"/>
    </location>
</feature>
<gene>
    <name evidence="6" type="ORF">HNR39_002118</name>
</gene>
<dbReference type="GO" id="GO:0046983">
    <property type="term" value="F:protein dimerization activity"/>
    <property type="evidence" value="ECO:0007669"/>
    <property type="project" value="InterPro"/>
</dbReference>
<dbReference type="PANTHER" id="PTHR24421">
    <property type="entry name" value="NITRATE/NITRITE SENSOR PROTEIN NARX-RELATED"/>
    <property type="match status" value="1"/>
</dbReference>
<dbReference type="CDD" id="cd16917">
    <property type="entry name" value="HATPase_UhpB-NarQ-NarX-like"/>
    <property type="match status" value="1"/>
</dbReference>
<evidence type="ECO:0000259" key="5">
    <source>
        <dbReference type="PROSITE" id="PS50109"/>
    </source>
</evidence>
<dbReference type="Gene3D" id="3.30.565.10">
    <property type="entry name" value="Histidine kinase-like ATPase, C-terminal domain"/>
    <property type="match status" value="1"/>
</dbReference>
<keyword evidence="4" id="KW-0175">Coiled coil</keyword>
<accession>A0A840RRF9</accession>
<dbReference type="Gene3D" id="3.30.450.20">
    <property type="entry name" value="PAS domain"/>
    <property type="match status" value="2"/>
</dbReference>
<sequence>MAITSDTWPPEGGKMGEMVRQFQWADTVLGPISDWPVSLCIAVTMALDSPIPTIVLWGPDLIQIYNDAYQPILGLRHPTALGQRTQDCWPEVWEFNAAIYNRVLDTGERVLLEDQKYVISPSGVTESRYFTIIYAPTRDECGRACGVFVVVMETTRRVLAECENVTLLQATQFAAGQLQHMFDHAPSFMAMIKLPEYTLDIANTAFMQLFSRYDLLGKSVKDALPEFEKHRLLQLLDGVCRTGVPYVASEMPVYLPARADSAAKHYYLDFVFQPIKDASGRVTAIFVDGSDKTEQHHARRELRRLNESLTDKVHRLEEAQTDLQQSRAALRKLIDHQETIKEEERKRIALNIHNDLGAVLTGIKANVSVSLDRSLRAGRPEDLLLVEAVDQTDAAIETVRRVITDLRPSVLDQLGVWAALEWYAGQVEVRTGLQCECIFSDEAVGIDLDAERSTMLFRVVQEALTNVVRHASAKQVKLRVIHESNTLTLEIKDDGKGIKEHQHLDEKSWGIFAMRERTLHFGGELNISGTSGEGTKVVMRLPLKPMPYQNRDNQR</sequence>
<dbReference type="GO" id="GO:0000155">
    <property type="term" value="F:phosphorelay sensor kinase activity"/>
    <property type="evidence" value="ECO:0007669"/>
    <property type="project" value="InterPro"/>
</dbReference>
<dbReference type="SUPFAM" id="SSF55874">
    <property type="entry name" value="ATPase domain of HSP90 chaperone/DNA topoisomerase II/histidine kinase"/>
    <property type="match status" value="1"/>
</dbReference>
<keyword evidence="3" id="KW-0902">Two-component regulatory system</keyword>
<feature type="coiled-coil region" evidence="4">
    <location>
        <begin position="299"/>
        <end position="346"/>
    </location>
</feature>
<protein>
    <submittedName>
        <fullName evidence="6">Signal transduction histidine kinase</fullName>
    </submittedName>
</protein>
<dbReference type="InterPro" id="IPR003594">
    <property type="entry name" value="HATPase_dom"/>
</dbReference>
<dbReference type="Proteomes" id="UP000571084">
    <property type="component" value="Unassembled WGS sequence"/>
</dbReference>
<dbReference type="PROSITE" id="PS50109">
    <property type="entry name" value="HIS_KIN"/>
    <property type="match status" value="1"/>
</dbReference>
<evidence type="ECO:0000256" key="4">
    <source>
        <dbReference type="SAM" id="Coils"/>
    </source>
</evidence>
<dbReference type="InterPro" id="IPR050482">
    <property type="entry name" value="Sensor_HK_TwoCompSys"/>
</dbReference>
<dbReference type="AlphaFoldDB" id="A0A840RRF9"/>
<comment type="caution">
    <text evidence="6">The sequence shown here is derived from an EMBL/GenBank/DDBJ whole genome shotgun (WGS) entry which is preliminary data.</text>
</comment>
<evidence type="ECO:0000313" key="7">
    <source>
        <dbReference type="Proteomes" id="UP000571084"/>
    </source>
</evidence>
<keyword evidence="1" id="KW-0808">Transferase</keyword>
<evidence type="ECO:0000256" key="2">
    <source>
        <dbReference type="ARBA" id="ARBA00022777"/>
    </source>
</evidence>
<organism evidence="6 7">
    <name type="scientific">Glaciimonas immobilis</name>
    <dbReference type="NCBI Taxonomy" id="728004"/>
    <lineage>
        <taxon>Bacteria</taxon>
        <taxon>Pseudomonadati</taxon>
        <taxon>Pseudomonadota</taxon>
        <taxon>Betaproteobacteria</taxon>
        <taxon>Burkholderiales</taxon>
        <taxon>Oxalobacteraceae</taxon>
        <taxon>Glaciimonas</taxon>
    </lineage>
</organism>
<dbReference type="Gene3D" id="1.20.5.1930">
    <property type="match status" value="1"/>
</dbReference>
<name>A0A840RRF9_9BURK</name>
<proteinExistence type="predicted"/>
<dbReference type="InterPro" id="IPR035965">
    <property type="entry name" value="PAS-like_dom_sf"/>
</dbReference>
<keyword evidence="2 6" id="KW-0418">Kinase</keyword>
<dbReference type="Pfam" id="PF07730">
    <property type="entry name" value="HisKA_3"/>
    <property type="match status" value="1"/>
</dbReference>
<dbReference type="RefSeq" id="WP_168051564.1">
    <property type="nucleotide sequence ID" value="NZ_JAAOZT010000001.1"/>
</dbReference>
<dbReference type="PANTHER" id="PTHR24421:SF59">
    <property type="entry name" value="OXYGEN SENSOR HISTIDINE KINASE NREB"/>
    <property type="match status" value="1"/>
</dbReference>
<evidence type="ECO:0000256" key="3">
    <source>
        <dbReference type="ARBA" id="ARBA00023012"/>
    </source>
</evidence>
<dbReference type="InterPro" id="IPR011712">
    <property type="entry name" value="Sig_transdc_His_kin_sub3_dim/P"/>
</dbReference>
<dbReference type="InterPro" id="IPR005467">
    <property type="entry name" value="His_kinase_dom"/>
</dbReference>
<dbReference type="InterPro" id="IPR036890">
    <property type="entry name" value="HATPase_C_sf"/>
</dbReference>
<keyword evidence="7" id="KW-1185">Reference proteome</keyword>
<reference evidence="6 7" key="1">
    <citation type="submission" date="2020-08" db="EMBL/GenBank/DDBJ databases">
        <title>Genomic Encyclopedia of Type Strains, Phase IV (KMG-IV): sequencing the most valuable type-strain genomes for metagenomic binning, comparative biology and taxonomic classification.</title>
        <authorList>
            <person name="Goeker M."/>
        </authorList>
    </citation>
    <scope>NUCLEOTIDE SEQUENCE [LARGE SCALE GENOMIC DNA]</scope>
    <source>
        <strain evidence="6 7">DSM 23240</strain>
    </source>
</reference>
<dbReference type="Pfam" id="PF02518">
    <property type="entry name" value="HATPase_c"/>
    <property type="match status" value="1"/>
</dbReference>
<dbReference type="SUPFAM" id="SSF55785">
    <property type="entry name" value="PYP-like sensor domain (PAS domain)"/>
    <property type="match status" value="2"/>
</dbReference>
<dbReference type="EMBL" id="JACHHQ010000004">
    <property type="protein sequence ID" value="MBB5200283.1"/>
    <property type="molecule type" value="Genomic_DNA"/>
</dbReference>
<evidence type="ECO:0000313" key="6">
    <source>
        <dbReference type="EMBL" id="MBB5200283.1"/>
    </source>
</evidence>